<feature type="transmembrane region" description="Helical" evidence="8">
    <location>
        <begin position="195"/>
        <end position="222"/>
    </location>
</feature>
<dbReference type="OrthoDB" id="10254418at2759"/>
<keyword evidence="2" id="KW-0813">Transport</keyword>
<name>A0A3D8S834_9HELO</name>
<feature type="transmembrane region" description="Helical" evidence="8">
    <location>
        <begin position="243"/>
        <end position="265"/>
    </location>
</feature>
<dbReference type="PANTHER" id="PTHR30574:SF1">
    <property type="entry name" value="SULPHUR TRANSPORT DOMAIN-CONTAINING PROTEIN"/>
    <property type="match status" value="1"/>
</dbReference>
<evidence type="ECO:0000313" key="10">
    <source>
        <dbReference type="Proteomes" id="UP000256645"/>
    </source>
</evidence>
<evidence type="ECO:0000256" key="5">
    <source>
        <dbReference type="ARBA" id="ARBA00022692"/>
    </source>
</evidence>
<evidence type="ECO:0000256" key="3">
    <source>
        <dbReference type="ARBA" id="ARBA00022475"/>
    </source>
</evidence>
<keyword evidence="7 8" id="KW-0472">Membrane</keyword>
<keyword evidence="3" id="KW-1003">Cell membrane</keyword>
<reference evidence="9 10" key="1">
    <citation type="journal article" date="2018" name="IMA Fungus">
        <title>IMA Genome-F 9: Draft genome sequence of Annulohypoxylon stygium, Aspergillus mulundensis, Berkeleyomyces basicola (syn. Thielaviopsis basicola), Ceratocystis smalleyi, two Cercospora beticola strains, Coleophoma cylindrospora, Fusarium fracticaudum, Phialophora cf. hyalina, and Morchella septimelata.</title>
        <authorList>
            <person name="Wingfield B.D."/>
            <person name="Bills G.F."/>
            <person name="Dong Y."/>
            <person name="Huang W."/>
            <person name="Nel W.J."/>
            <person name="Swalarsk-Parry B.S."/>
            <person name="Vaghefi N."/>
            <person name="Wilken P.M."/>
            <person name="An Z."/>
            <person name="de Beer Z.W."/>
            <person name="De Vos L."/>
            <person name="Chen L."/>
            <person name="Duong T.A."/>
            <person name="Gao Y."/>
            <person name="Hammerbacher A."/>
            <person name="Kikkert J.R."/>
            <person name="Li Y."/>
            <person name="Li H."/>
            <person name="Li K."/>
            <person name="Li Q."/>
            <person name="Liu X."/>
            <person name="Ma X."/>
            <person name="Naidoo K."/>
            <person name="Pethybridge S.J."/>
            <person name="Sun J."/>
            <person name="Steenkamp E.T."/>
            <person name="van der Nest M.A."/>
            <person name="van Wyk S."/>
            <person name="Wingfield M.J."/>
            <person name="Xiong C."/>
            <person name="Yue Q."/>
            <person name="Zhang X."/>
        </authorList>
    </citation>
    <scope>NUCLEOTIDE SEQUENCE [LARGE SCALE GENOMIC DNA]</scope>
    <source>
        <strain evidence="9 10">BP6252</strain>
    </source>
</reference>
<dbReference type="PANTHER" id="PTHR30574">
    <property type="entry name" value="INNER MEMBRANE PROTEIN YEDE"/>
    <property type="match status" value="1"/>
</dbReference>
<keyword evidence="6 8" id="KW-1133">Transmembrane helix</keyword>
<dbReference type="GO" id="GO:0005886">
    <property type="term" value="C:plasma membrane"/>
    <property type="evidence" value="ECO:0007669"/>
    <property type="project" value="UniProtKB-SubCell"/>
</dbReference>
<dbReference type="EMBL" id="PDLM01000003">
    <property type="protein sequence ID" value="RDW82476.1"/>
    <property type="molecule type" value="Genomic_DNA"/>
</dbReference>
<comment type="subcellular location">
    <subcellularLocation>
        <location evidence="1">Cell inner membrane</location>
        <topology evidence="1">Multi-pass membrane protein</topology>
    </subcellularLocation>
</comment>
<evidence type="ECO:0000256" key="8">
    <source>
        <dbReference type="SAM" id="Phobius"/>
    </source>
</evidence>
<sequence>MSMSTNLLAGGVAGALFGVALVASGVFSPSIIIAQMHLQDFHMLKVFLGGSATSALIIVAFEKLGVAKCLPRQASPLGWVNQYDGNVLGGLLIGVGMSLTGACPGTSLVQLSAGVRSSYFVVTGGLVGGIAYLLTAPYLRRDRPAGVSESRSTLYEQIAVDRRTAVVAYELLCLSVISTVMMLETSRKDLLPSWIGGLLIGGAQASSLLLTGNLVGVSGAYGELAQIVLQSFRSLTGTKLIKPAAISTNSLPFAAGIVAGSAMLLSMMPPTLVATGAQVSDFKALAGGFAMVFGARTAGGCTSGHGISGMSMLSVSSIISVASMFGGGIAFTALFL</sequence>
<dbReference type="Pfam" id="PF04143">
    <property type="entry name" value="Sulf_transp"/>
    <property type="match status" value="1"/>
</dbReference>
<evidence type="ECO:0000256" key="6">
    <source>
        <dbReference type="ARBA" id="ARBA00022989"/>
    </source>
</evidence>
<comment type="caution">
    <text evidence="9">The sequence shown here is derived from an EMBL/GenBank/DDBJ whole genome shotgun (WGS) entry which is preliminary data.</text>
</comment>
<evidence type="ECO:0000256" key="2">
    <source>
        <dbReference type="ARBA" id="ARBA00022448"/>
    </source>
</evidence>
<gene>
    <name evidence="9" type="ORF">BP6252_03588</name>
</gene>
<dbReference type="AlphaFoldDB" id="A0A3D8S834"/>
<feature type="transmembrane region" description="Helical" evidence="8">
    <location>
        <begin position="119"/>
        <end position="139"/>
    </location>
</feature>
<organism evidence="9 10">
    <name type="scientific">Coleophoma cylindrospora</name>
    <dbReference type="NCBI Taxonomy" id="1849047"/>
    <lineage>
        <taxon>Eukaryota</taxon>
        <taxon>Fungi</taxon>
        <taxon>Dikarya</taxon>
        <taxon>Ascomycota</taxon>
        <taxon>Pezizomycotina</taxon>
        <taxon>Leotiomycetes</taxon>
        <taxon>Helotiales</taxon>
        <taxon>Dermateaceae</taxon>
        <taxon>Coleophoma</taxon>
    </lineage>
</organism>
<evidence type="ECO:0000256" key="4">
    <source>
        <dbReference type="ARBA" id="ARBA00022519"/>
    </source>
</evidence>
<protein>
    <submittedName>
        <fullName evidence="9">Uncharacterized protein</fullName>
    </submittedName>
</protein>
<dbReference type="Proteomes" id="UP000256645">
    <property type="component" value="Unassembled WGS sequence"/>
</dbReference>
<dbReference type="InterPro" id="IPR007272">
    <property type="entry name" value="Sulf_transp_TsuA/YedE"/>
</dbReference>
<evidence type="ECO:0000313" key="9">
    <source>
        <dbReference type="EMBL" id="RDW82476.1"/>
    </source>
</evidence>
<keyword evidence="4" id="KW-0997">Cell inner membrane</keyword>
<keyword evidence="10" id="KW-1185">Reference proteome</keyword>
<feature type="transmembrane region" description="Helical" evidence="8">
    <location>
        <begin position="44"/>
        <end position="66"/>
    </location>
</feature>
<evidence type="ECO:0000256" key="1">
    <source>
        <dbReference type="ARBA" id="ARBA00004429"/>
    </source>
</evidence>
<evidence type="ECO:0000256" key="7">
    <source>
        <dbReference type="ARBA" id="ARBA00023136"/>
    </source>
</evidence>
<keyword evidence="5 8" id="KW-0812">Transmembrane</keyword>
<dbReference type="STRING" id="1849047.A0A3D8S834"/>
<accession>A0A3D8S834</accession>
<proteinExistence type="predicted"/>
<feature type="transmembrane region" description="Helical" evidence="8">
    <location>
        <begin position="160"/>
        <end position="183"/>
    </location>
</feature>
<feature type="transmembrane region" description="Helical" evidence="8">
    <location>
        <begin position="312"/>
        <end position="335"/>
    </location>
</feature>
<feature type="transmembrane region" description="Helical" evidence="8">
    <location>
        <begin position="87"/>
        <end position="107"/>
    </location>
</feature>